<dbReference type="EMBL" id="MU863645">
    <property type="protein sequence ID" value="KAK4099851.1"/>
    <property type="molecule type" value="Genomic_DNA"/>
</dbReference>
<evidence type="ECO:0000313" key="7">
    <source>
        <dbReference type="EMBL" id="KAK4099851.1"/>
    </source>
</evidence>
<evidence type="ECO:0000256" key="1">
    <source>
        <dbReference type="ARBA" id="ARBA00001946"/>
    </source>
</evidence>
<proteinExistence type="inferred from homology"/>
<evidence type="ECO:0000259" key="6">
    <source>
        <dbReference type="PROSITE" id="PS51462"/>
    </source>
</evidence>
<dbReference type="AlphaFoldDB" id="A0AAN6T0K1"/>
<dbReference type="CDD" id="cd02883">
    <property type="entry name" value="NUDIX_Hydrolase"/>
    <property type="match status" value="1"/>
</dbReference>
<dbReference type="PROSITE" id="PS00893">
    <property type="entry name" value="NUDIX_BOX"/>
    <property type="match status" value="1"/>
</dbReference>
<evidence type="ECO:0000256" key="3">
    <source>
        <dbReference type="ARBA" id="ARBA00022842"/>
    </source>
</evidence>
<name>A0AAN6T0K1_9PEZI</name>
<dbReference type="PRINTS" id="PR00502">
    <property type="entry name" value="NUDIXFAMILY"/>
</dbReference>
<keyword evidence="2 4" id="KW-0378">Hydrolase</keyword>
<dbReference type="InterPro" id="IPR000086">
    <property type="entry name" value="NUDIX_hydrolase_dom"/>
</dbReference>
<dbReference type="PANTHER" id="PTHR43046">
    <property type="entry name" value="GDP-MANNOSE MANNOSYL HYDROLASE"/>
    <property type="match status" value="1"/>
</dbReference>
<reference evidence="7" key="2">
    <citation type="submission" date="2023-05" db="EMBL/GenBank/DDBJ databases">
        <authorList>
            <consortium name="Lawrence Berkeley National Laboratory"/>
            <person name="Steindorff A."/>
            <person name="Hensen N."/>
            <person name="Bonometti L."/>
            <person name="Westerberg I."/>
            <person name="Brannstrom I.O."/>
            <person name="Guillou S."/>
            <person name="Cros-Aarteil S."/>
            <person name="Calhoun S."/>
            <person name="Haridas S."/>
            <person name="Kuo A."/>
            <person name="Mondo S."/>
            <person name="Pangilinan J."/>
            <person name="Riley R."/>
            <person name="Labutti K."/>
            <person name="Andreopoulos B."/>
            <person name="Lipzen A."/>
            <person name="Chen C."/>
            <person name="Yanf M."/>
            <person name="Daum C."/>
            <person name="Ng V."/>
            <person name="Clum A."/>
            <person name="Ohm R."/>
            <person name="Martin F."/>
            <person name="Silar P."/>
            <person name="Natvig D."/>
            <person name="Lalanne C."/>
            <person name="Gautier V."/>
            <person name="Ament-Velasquez S.L."/>
            <person name="Kruys A."/>
            <person name="Hutchinson M.I."/>
            <person name="Powell A.J."/>
            <person name="Barry K."/>
            <person name="Miller A.N."/>
            <person name="Grigoriev I.V."/>
            <person name="Debuchy R."/>
            <person name="Gladieux P."/>
            <person name="Thoren M.H."/>
            <person name="Johannesson H."/>
        </authorList>
    </citation>
    <scope>NUCLEOTIDE SEQUENCE</scope>
    <source>
        <strain evidence="7">CBS 757.83</strain>
    </source>
</reference>
<comment type="caution">
    <text evidence="7">The sequence shown here is derived from an EMBL/GenBank/DDBJ whole genome shotgun (WGS) entry which is preliminary data.</text>
</comment>
<accession>A0AAN6T0K1</accession>
<dbReference type="Gene3D" id="3.90.79.10">
    <property type="entry name" value="Nucleoside Triphosphate Pyrophosphohydrolase"/>
    <property type="match status" value="1"/>
</dbReference>
<keyword evidence="8" id="KW-1185">Reference proteome</keyword>
<dbReference type="SUPFAM" id="SSF55811">
    <property type="entry name" value="Nudix"/>
    <property type="match status" value="1"/>
</dbReference>
<gene>
    <name evidence="7" type="ORF">N658DRAFT_508252</name>
</gene>
<evidence type="ECO:0000256" key="4">
    <source>
        <dbReference type="RuleBase" id="RU003476"/>
    </source>
</evidence>
<dbReference type="PANTHER" id="PTHR43046:SF12">
    <property type="entry name" value="GDP-MANNOSE MANNOSYL HYDROLASE"/>
    <property type="match status" value="1"/>
</dbReference>
<dbReference type="PROSITE" id="PS51462">
    <property type="entry name" value="NUDIX"/>
    <property type="match status" value="1"/>
</dbReference>
<evidence type="ECO:0000313" key="8">
    <source>
        <dbReference type="Proteomes" id="UP001305647"/>
    </source>
</evidence>
<dbReference type="InterPro" id="IPR020476">
    <property type="entry name" value="Nudix_hydrolase"/>
</dbReference>
<dbReference type="InterPro" id="IPR015797">
    <property type="entry name" value="NUDIX_hydrolase-like_dom_sf"/>
</dbReference>
<comment type="cofactor">
    <cofactor evidence="1">
        <name>Mg(2+)</name>
        <dbReference type="ChEBI" id="CHEBI:18420"/>
    </cofactor>
</comment>
<dbReference type="Proteomes" id="UP001305647">
    <property type="component" value="Unassembled WGS sequence"/>
</dbReference>
<feature type="domain" description="Nudix hydrolase" evidence="6">
    <location>
        <begin position="27"/>
        <end position="161"/>
    </location>
</feature>
<comment type="similarity">
    <text evidence="4">Belongs to the Nudix hydrolase family.</text>
</comment>
<reference evidence="7" key="1">
    <citation type="journal article" date="2023" name="Mol. Phylogenet. Evol.">
        <title>Genome-scale phylogeny and comparative genomics of the fungal order Sordariales.</title>
        <authorList>
            <person name="Hensen N."/>
            <person name="Bonometti L."/>
            <person name="Westerberg I."/>
            <person name="Brannstrom I.O."/>
            <person name="Guillou S."/>
            <person name="Cros-Aarteil S."/>
            <person name="Calhoun S."/>
            <person name="Haridas S."/>
            <person name="Kuo A."/>
            <person name="Mondo S."/>
            <person name="Pangilinan J."/>
            <person name="Riley R."/>
            <person name="LaButti K."/>
            <person name="Andreopoulos B."/>
            <person name="Lipzen A."/>
            <person name="Chen C."/>
            <person name="Yan M."/>
            <person name="Daum C."/>
            <person name="Ng V."/>
            <person name="Clum A."/>
            <person name="Steindorff A."/>
            <person name="Ohm R.A."/>
            <person name="Martin F."/>
            <person name="Silar P."/>
            <person name="Natvig D.O."/>
            <person name="Lalanne C."/>
            <person name="Gautier V."/>
            <person name="Ament-Velasquez S.L."/>
            <person name="Kruys A."/>
            <person name="Hutchinson M.I."/>
            <person name="Powell A.J."/>
            <person name="Barry K."/>
            <person name="Miller A.N."/>
            <person name="Grigoriev I.V."/>
            <person name="Debuchy R."/>
            <person name="Gladieux P."/>
            <person name="Hiltunen Thoren M."/>
            <person name="Johannesson H."/>
        </authorList>
    </citation>
    <scope>NUCLEOTIDE SEQUENCE</scope>
    <source>
        <strain evidence="7">CBS 757.83</strain>
    </source>
</reference>
<evidence type="ECO:0000256" key="2">
    <source>
        <dbReference type="ARBA" id="ARBA00022801"/>
    </source>
</evidence>
<dbReference type="InterPro" id="IPR020084">
    <property type="entry name" value="NUDIX_hydrolase_CS"/>
</dbReference>
<feature type="region of interest" description="Disordered" evidence="5">
    <location>
        <begin position="1"/>
        <end position="24"/>
    </location>
</feature>
<dbReference type="Pfam" id="PF00293">
    <property type="entry name" value="NUDIX"/>
    <property type="match status" value="1"/>
</dbReference>
<protein>
    <recommendedName>
        <fullName evidence="6">Nudix hydrolase domain-containing protein</fullName>
    </recommendedName>
</protein>
<organism evidence="7 8">
    <name type="scientific">Parathielavia hyrcaniae</name>
    <dbReference type="NCBI Taxonomy" id="113614"/>
    <lineage>
        <taxon>Eukaryota</taxon>
        <taxon>Fungi</taxon>
        <taxon>Dikarya</taxon>
        <taxon>Ascomycota</taxon>
        <taxon>Pezizomycotina</taxon>
        <taxon>Sordariomycetes</taxon>
        <taxon>Sordariomycetidae</taxon>
        <taxon>Sordariales</taxon>
        <taxon>Chaetomiaceae</taxon>
        <taxon>Parathielavia</taxon>
    </lineage>
</organism>
<dbReference type="GO" id="GO:0016787">
    <property type="term" value="F:hydrolase activity"/>
    <property type="evidence" value="ECO:0007669"/>
    <property type="project" value="UniProtKB-KW"/>
</dbReference>
<evidence type="ECO:0000256" key="5">
    <source>
        <dbReference type="SAM" id="MobiDB-lite"/>
    </source>
</evidence>
<keyword evidence="3" id="KW-0460">Magnesium</keyword>
<sequence>MDGLQKSSPSGVPTQVISSRHEGTQYTERSAVRVVVISSDGRVVVVRASKGNYYKLPRGGVEAGEDYQKAAEREVFEETGAHVSVQGGGVLATAEEFRNDLHQVSYCYRATLLDETGRPDLTEEEIADGLSHAWVPVEKALDIMPSVEPTSELGRYIRERDMFLLAEALKRA</sequence>